<evidence type="ECO:0000313" key="4">
    <source>
        <dbReference type="Proteomes" id="UP001642464"/>
    </source>
</evidence>
<feature type="region of interest" description="Disordered" evidence="2">
    <location>
        <begin position="301"/>
        <end position="353"/>
    </location>
</feature>
<accession>A0ABP0KFB8</accession>
<dbReference type="EMBL" id="CAXAMM010011212">
    <property type="protein sequence ID" value="CAK9025512.1"/>
    <property type="molecule type" value="Genomic_DNA"/>
</dbReference>
<proteinExistence type="predicted"/>
<name>A0ABP0KFB8_9DINO</name>
<sequence>MTCAPGWTSEVTTQHATTQLFGCLLDGAPVRVAPTALFDDRGMIAQRIRSCPIRSRRRRRQLPKWQRHRWHVIRGDAATCNLLSLFADWRKRVPTLRLGDRVCIGSSKGQLLCHDAQSFEKLIEQLGRQEAQVRADTYEPNDAASFLRGPFFLQAYVEADEDLEFVVEFRRSTNVEATADTFRSRVHLQASAMRFSQPQRGGNDDADDRDGLFVLPDSVDRVTHAQLISEMQNLISYIATEHTRCIGELSATWIRAVHGGEQRWILRHVCNLTWGPFEPSISQILVNDAPVSPRTRCIITEQQQQRWRRRQRTGGENQRGLRAGRPQSAGSFRPGFKPSAVTPKDRTTRQGFPKGKALHNFQVTRPGQHALLVRVSGQLAKALRLNDDLHRRISSLEHAAVENQTSLLRCEEKARQARTEKTQAEEHCASLRGELEGQVAALVAGRAQLAEELKHAQKLLDQEQRRRKLLQASEDQLLSRVESLQKLHDTLAAKLALHST</sequence>
<organism evidence="3 4">
    <name type="scientific">Durusdinium trenchii</name>
    <dbReference type="NCBI Taxonomy" id="1381693"/>
    <lineage>
        <taxon>Eukaryota</taxon>
        <taxon>Sar</taxon>
        <taxon>Alveolata</taxon>
        <taxon>Dinophyceae</taxon>
        <taxon>Suessiales</taxon>
        <taxon>Symbiodiniaceae</taxon>
        <taxon>Durusdinium</taxon>
    </lineage>
</organism>
<evidence type="ECO:0000256" key="2">
    <source>
        <dbReference type="SAM" id="MobiDB-lite"/>
    </source>
</evidence>
<keyword evidence="4" id="KW-1185">Reference proteome</keyword>
<feature type="coiled-coil region" evidence="1">
    <location>
        <begin position="379"/>
        <end position="473"/>
    </location>
</feature>
<protein>
    <submittedName>
        <fullName evidence="3">Uncharacterized protein</fullName>
    </submittedName>
</protein>
<evidence type="ECO:0000313" key="3">
    <source>
        <dbReference type="EMBL" id="CAK9025512.1"/>
    </source>
</evidence>
<comment type="caution">
    <text evidence="3">The sequence shown here is derived from an EMBL/GenBank/DDBJ whole genome shotgun (WGS) entry which is preliminary data.</text>
</comment>
<reference evidence="3 4" key="1">
    <citation type="submission" date="2024-02" db="EMBL/GenBank/DDBJ databases">
        <authorList>
            <person name="Chen Y."/>
            <person name="Shah S."/>
            <person name="Dougan E. K."/>
            <person name="Thang M."/>
            <person name="Chan C."/>
        </authorList>
    </citation>
    <scope>NUCLEOTIDE SEQUENCE [LARGE SCALE GENOMIC DNA]</scope>
</reference>
<gene>
    <name evidence="3" type="ORF">SCF082_LOCUS17114</name>
</gene>
<keyword evidence="1" id="KW-0175">Coiled coil</keyword>
<dbReference type="Proteomes" id="UP001642464">
    <property type="component" value="Unassembled WGS sequence"/>
</dbReference>
<evidence type="ECO:0000256" key="1">
    <source>
        <dbReference type="SAM" id="Coils"/>
    </source>
</evidence>